<accession>A0AA37SF02</accession>
<feature type="active site" description="Schiff-base intermediate with DXP" evidence="8">
    <location>
        <position position="148"/>
    </location>
</feature>
<evidence type="ECO:0000256" key="4">
    <source>
        <dbReference type="ARBA" id="ARBA00022679"/>
    </source>
</evidence>
<dbReference type="Gene3D" id="3.20.20.70">
    <property type="entry name" value="Aldolase class I"/>
    <property type="match status" value="1"/>
</dbReference>
<feature type="binding site" evidence="8">
    <location>
        <begin position="258"/>
        <end position="259"/>
    </location>
    <ligand>
        <name>1-deoxy-D-xylulose 5-phosphate</name>
        <dbReference type="ChEBI" id="CHEBI:57792"/>
    </ligand>
</feature>
<evidence type="ECO:0000313" key="12">
    <source>
        <dbReference type="Proteomes" id="UP001161389"/>
    </source>
</evidence>
<keyword evidence="4 8" id="KW-0808">Transferase</keyword>
<gene>
    <name evidence="8 11" type="primary">thiG</name>
    <name evidence="11" type="ORF">GCM10007876_32430</name>
</gene>
<organism evidence="11 12">
    <name type="scientific">Litoribrevibacter albus</name>
    <dbReference type="NCBI Taxonomy" id="1473156"/>
    <lineage>
        <taxon>Bacteria</taxon>
        <taxon>Pseudomonadati</taxon>
        <taxon>Pseudomonadota</taxon>
        <taxon>Gammaproteobacteria</taxon>
        <taxon>Oceanospirillales</taxon>
        <taxon>Oceanospirillaceae</taxon>
        <taxon>Litoribrevibacter</taxon>
    </lineage>
</organism>
<dbReference type="InterPro" id="IPR033983">
    <property type="entry name" value="Thiazole_synthase_ThiG"/>
</dbReference>
<comment type="similarity">
    <text evidence="8">Belongs to the ThiG family.</text>
</comment>
<keyword evidence="6 8" id="KW-0704">Schiff base</keyword>
<feature type="domain" description="Thiazole synthase ThiG" evidence="10">
    <location>
        <begin position="39"/>
        <end position="86"/>
    </location>
</feature>
<evidence type="ECO:0000256" key="3">
    <source>
        <dbReference type="ARBA" id="ARBA00011960"/>
    </source>
</evidence>
<feature type="domain" description="Thiazole synthase ThiG" evidence="10">
    <location>
        <begin position="101"/>
        <end position="301"/>
    </location>
</feature>
<evidence type="ECO:0000313" key="11">
    <source>
        <dbReference type="EMBL" id="GLQ32764.1"/>
    </source>
</evidence>
<dbReference type="EC" id="2.8.1.10" evidence="3 8"/>
<name>A0AA37SF02_9GAMM</name>
<dbReference type="EMBL" id="BSNM01000016">
    <property type="protein sequence ID" value="GLQ32764.1"/>
    <property type="molecule type" value="Genomic_DNA"/>
</dbReference>
<dbReference type="CDD" id="cd04728">
    <property type="entry name" value="ThiG"/>
    <property type="match status" value="1"/>
</dbReference>
<dbReference type="SUPFAM" id="SSF110399">
    <property type="entry name" value="ThiG-like"/>
    <property type="match status" value="1"/>
</dbReference>
<comment type="function">
    <text evidence="1 8">Catalyzes the rearrangement of 1-deoxy-D-xylulose 5-phosphate (DXP) to produce the thiazole phosphate moiety of thiamine. Sulfur is provided by the thiocarboxylate moiety of the carrier protein ThiS. In vitro, sulfur can be provided by H(2)S.</text>
</comment>
<comment type="pathway">
    <text evidence="2 8">Cofactor biosynthesis; thiamine diphosphate biosynthesis.</text>
</comment>
<sequence>MTKDAITQGSINQGSINQGSINQGSINQDKDSSQDLLTLYGETFSSRMLIGSALYPSPAIMHDAVQASGAEIITLSLRRQMASNAPASGIGGSGIGAAAAQREANEIWQYIQQMGLKLLPNTAGCKTAKEAITLAEMSREIFKTDWLKLEVIGDDYNLQPDPYGLIEAASELIKRGFKVLPYCTDDLVVCQRLLDAGCEVLMPWGAPIGTGQGLLNKYNLRSIRERITHVPLIIDAGIGAPSQAAEALEMGFDAVLLNTAVAKAAEPVMMAQAFKAAVESGRLAYKAGLMLKRQTASPSTPTVGMPFWHQQ</sequence>
<dbReference type="GO" id="GO:1990107">
    <property type="term" value="F:thiazole synthase activity"/>
    <property type="evidence" value="ECO:0007669"/>
    <property type="project" value="UniProtKB-EC"/>
</dbReference>
<evidence type="ECO:0000259" key="10">
    <source>
        <dbReference type="Pfam" id="PF05690"/>
    </source>
</evidence>
<dbReference type="HAMAP" id="MF_00443">
    <property type="entry name" value="ThiG"/>
    <property type="match status" value="1"/>
</dbReference>
<feature type="region of interest" description="Disordered" evidence="9">
    <location>
        <begin position="1"/>
        <end position="29"/>
    </location>
</feature>
<evidence type="ECO:0000256" key="2">
    <source>
        <dbReference type="ARBA" id="ARBA00004948"/>
    </source>
</evidence>
<keyword evidence="12" id="KW-1185">Reference proteome</keyword>
<comment type="subcellular location">
    <subcellularLocation>
        <location evidence="8">Cytoplasm</location>
    </subcellularLocation>
</comment>
<keyword evidence="8" id="KW-0963">Cytoplasm</keyword>
<evidence type="ECO:0000256" key="5">
    <source>
        <dbReference type="ARBA" id="ARBA00022977"/>
    </source>
</evidence>
<dbReference type="GO" id="GO:0005737">
    <property type="term" value="C:cytoplasm"/>
    <property type="evidence" value="ECO:0007669"/>
    <property type="project" value="UniProtKB-SubCell"/>
</dbReference>
<feature type="binding site" evidence="8">
    <location>
        <begin position="236"/>
        <end position="237"/>
    </location>
    <ligand>
        <name>1-deoxy-D-xylulose 5-phosphate</name>
        <dbReference type="ChEBI" id="CHEBI:57792"/>
    </ligand>
</feature>
<comment type="caution">
    <text evidence="11">The sequence shown here is derived from an EMBL/GenBank/DDBJ whole genome shotgun (WGS) entry which is preliminary data.</text>
</comment>
<evidence type="ECO:0000256" key="6">
    <source>
        <dbReference type="ARBA" id="ARBA00023270"/>
    </source>
</evidence>
<dbReference type="Proteomes" id="UP001161389">
    <property type="component" value="Unassembled WGS sequence"/>
</dbReference>
<dbReference type="InterPro" id="IPR008867">
    <property type="entry name" value="ThiG"/>
</dbReference>
<feature type="compositionally biased region" description="Polar residues" evidence="9">
    <location>
        <begin position="1"/>
        <end position="27"/>
    </location>
</feature>
<dbReference type="PANTHER" id="PTHR34266">
    <property type="entry name" value="THIAZOLE SYNTHASE"/>
    <property type="match status" value="1"/>
</dbReference>
<feature type="binding site" evidence="8">
    <location>
        <position position="209"/>
    </location>
    <ligand>
        <name>1-deoxy-D-xylulose 5-phosphate</name>
        <dbReference type="ChEBI" id="CHEBI:57792"/>
    </ligand>
</feature>
<proteinExistence type="inferred from homology"/>
<dbReference type="GO" id="GO:0009229">
    <property type="term" value="P:thiamine diphosphate biosynthetic process"/>
    <property type="evidence" value="ECO:0007669"/>
    <property type="project" value="UniProtKB-UniRule"/>
</dbReference>
<reference evidence="11" key="2">
    <citation type="submission" date="2023-01" db="EMBL/GenBank/DDBJ databases">
        <title>Draft genome sequence of Litoribrevibacter albus strain NBRC 110071.</title>
        <authorList>
            <person name="Sun Q."/>
            <person name="Mori K."/>
        </authorList>
    </citation>
    <scope>NUCLEOTIDE SEQUENCE</scope>
    <source>
        <strain evidence="11">NBRC 110071</strain>
    </source>
</reference>
<comment type="subunit">
    <text evidence="8">Homotetramer. Forms heterodimers with either ThiH or ThiS.</text>
</comment>
<keyword evidence="5 8" id="KW-0784">Thiamine biosynthesis</keyword>
<dbReference type="Pfam" id="PF05690">
    <property type="entry name" value="ThiG"/>
    <property type="match status" value="2"/>
</dbReference>
<evidence type="ECO:0000256" key="1">
    <source>
        <dbReference type="ARBA" id="ARBA00002834"/>
    </source>
</evidence>
<reference evidence="11" key="1">
    <citation type="journal article" date="2014" name="Int. J. Syst. Evol. Microbiol.">
        <title>Complete genome sequence of Corynebacterium casei LMG S-19264T (=DSM 44701T), isolated from a smear-ripened cheese.</title>
        <authorList>
            <consortium name="US DOE Joint Genome Institute (JGI-PGF)"/>
            <person name="Walter F."/>
            <person name="Albersmeier A."/>
            <person name="Kalinowski J."/>
            <person name="Ruckert C."/>
        </authorList>
    </citation>
    <scope>NUCLEOTIDE SEQUENCE</scope>
    <source>
        <strain evidence="11">NBRC 110071</strain>
    </source>
</reference>
<dbReference type="AlphaFoldDB" id="A0AA37SF02"/>
<dbReference type="InterPro" id="IPR013785">
    <property type="entry name" value="Aldolase_TIM"/>
</dbReference>
<dbReference type="PANTHER" id="PTHR34266:SF2">
    <property type="entry name" value="THIAZOLE SYNTHASE"/>
    <property type="match status" value="1"/>
</dbReference>
<evidence type="ECO:0000256" key="8">
    <source>
        <dbReference type="HAMAP-Rule" id="MF_00443"/>
    </source>
</evidence>
<comment type="catalytic activity">
    <reaction evidence="7 8">
        <text>[ThiS sulfur-carrier protein]-C-terminal-Gly-aminoethanethioate + 2-iminoacetate + 1-deoxy-D-xylulose 5-phosphate = [ThiS sulfur-carrier protein]-C-terminal Gly-Gly + 2-[(2R,5Z)-2-carboxy-4-methylthiazol-5(2H)-ylidene]ethyl phosphate + 2 H2O + H(+)</text>
        <dbReference type="Rhea" id="RHEA:26297"/>
        <dbReference type="Rhea" id="RHEA-COMP:12909"/>
        <dbReference type="Rhea" id="RHEA-COMP:19908"/>
        <dbReference type="ChEBI" id="CHEBI:15377"/>
        <dbReference type="ChEBI" id="CHEBI:15378"/>
        <dbReference type="ChEBI" id="CHEBI:57792"/>
        <dbReference type="ChEBI" id="CHEBI:62899"/>
        <dbReference type="ChEBI" id="CHEBI:77846"/>
        <dbReference type="ChEBI" id="CHEBI:90778"/>
        <dbReference type="ChEBI" id="CHEBI:232372"/>
        <dbReference type="EC" id="2.8.1.10"/>
    </reaction>
</comment>
<evidence type="ECO:0000256" key="9">
    <source>
        <dbReference type="SAM" id="MobiDB-lite"/>
    </source>
</evidence>
<protein>
    <recommendedName>
        <fullName evidence="3 8">Thiazole synthase</fullName>
        <ecNumber evidence="3 8">2.8.1.10</ecNumber>
    </recommendedName>
</protein>
<evidence type="ECO:0000256" key="7">
    <source>
        <dbReference type="ARBA" id="ARBA00049897"/>
    </source>
</evidence>